<organism evidence="1 2">
    <name type="scientific">Robiginitalea marina</name>
    <dbReference type="NCBI Taxonomy" id="2954105"/>
    <lineage>
        <taxon>Bacteria</taxon>
        <taxon>Pseudomonadati</taxon>
        <taxon>Bacteroidota</taxon>
        <taxon>Flavobacteriia</taxon>
        <taxon>Flavobacteriales</taxon>
        <taxon>Flavobacteriaceae</taxon>
        <taxon>Robiginitalea</taxon>
    </lineage>
</organism>
<dbReference type="RefSeq" id="WP_252742113.1">
    <property type="nucleotide sequence ID" value="NZ_JAMXIB010000012.1"/>
</dbReference>
<protein>
    <recommendedName>
        <fullName evidence="3">Lipoprotein</fullName>
    </recommendedName>
</protein>
<reference evidence="1 2" key="1">
    <citation type="submission" date="2022-06" db="EMBL/GenBank/DDBJ databases">
        <authorList>
            <person name="Xuan X."/>
        </authorList>
    </citation>
    <scope>NUCLEOTIDE SEQUENCE [LARGE SCALE GENOMIC DNA]</scope>
    <source>
        <strain evidence="1 2">2V75</strain>
    </source>
</reference>
<evidence type="ECO:0008006" key="3">
    <source>
        <dbReference type="Google" id="ProtNLM"/>
    </source>
</evidence>
<gene>
    <name evidence="1" type="ORF">NG653_12815</name>
</gene>
<evidence type="ECO:0000313" key="2">
    <source>
        <dbReference type="Proteomes" id="UP001206312"/>
    </source>
</evidence>
<sequence>MKNQLSRWGTCLALVLAFTACEKQETVPAEAAVEYFIAKDLSFLNEDLPELAAKGWPVDGCKEFTVKVKIPVFGESTIKLYHCCVNSACNLLELTNIVDFFLGDKSDRLPSEIEIISSEKTTFKRFEFRIRPGTYRLDPKTGSLEGMEYEVWAHRK</sequence>
<name>A0ABT1B1I2_9FLAO</name>
<accession>A0ABT1B1I2</accession>
<proteinExistence type="predicted"/>
<keyword evidence="2" id="KW-1185">Reference proteome</keyword>
<dbReference type="PROSITE" id="PS51257">
    <property type="entry name" value="PROKAR_LIPOPROTEIN"/>
    <property type="match status" value="1"/>
</dbReference>
<evidence type="ECO:0000313" key="1">
    <source>
        <dbReference type="EMBL" id="MCO5725742.1"/>
    </source>
</evidence>
<dbReference type="EMBL" id="JAMXIB010000012">
    <property type="protein sequence ID" value="MCO5725742.1"/>
    <property type="molecule type" value="Genomic_DNA"/>
</dbReference>
<comment type="caution">
    <text evidence="1">The sequence shown here is derived from an EMBL/GenBank/DDBJ whole genome shotgun (WGS) entry which is preliminary data.</text>
</comment>
<dbReference type="Proteomes" id="UP001206312">
    <property type="component" value="Unassembled WGS sequence"/>
</dbReference>